<protein>
    <submittedName>
        <fullName evidence="2">Uncharacterized protein</fullName>
    </submittedName>
</protein>
<reference evidence="2 3" key="1">
    <citation type="journal article" date="2021" name="Elife">
        <title>Chloroplast acquisition without the gene transfer in kleptoplastic sea slugs, Plakobranchus ocellatus.</title>
        <authorList>
            <person name="Maeda T."/>
            <person name="Takahashi S."/>
            <person name="Yoshida T."/>
            <person name="Shimamura S."/>
            <person name="Takaki Y."/>
            <person name="Nagai Y."/>
            <person name="Toyoda A."/>
            <person name="Suzuki Y."/>
            <person name="Arimoto A."/>
            <person name="Ishii H."/>
            <person name="Satoh N."/>
            <person name="Nishiyama T."/>
            <person name="Hasebe M."/>
            <person name="Maruyama T."/>
            <person name="Minagawa J."/>
            <person name="Obokata J."/>
            <person name="Shigenobu S."/>
        </authorList>
    </citation>
    <scope>NUCLEOTIDE SEQUENCE [LARGE SCALE GENOMIC DNA]</scope>
</reference>
<comment type="caution">
    <text evidence="2">The sequence shown here is derived from an EMBL/GenBank/DDBJ whole genome shotgun (WGS) entry which is preliminary data.</text>
</comment>
<organism evidence="2 3">
    <name type="scientific">Plakobranchus ocellatus</name>
    <dbReference type="NCBI Taxonomy" id="259542"/>
    <lineage>
        <taxon>Eukaryota</taxon>
        <taxon>Metazoa</taxon>
        <taxon>Spiralia</taxon>
        <taxon>Lophotrochozoa</taxon>
        <taxon>Mollusca</taxon>
        <taxon>Gastropoda</taxon>
        <taxon>Heterobranchia</taxon>
        <taxon>Euthyneura</taxon>
        <taxon>Panpulmonata</taxon>
        <taxon>Sacoglossa</taxon>
        <taxon>Placobranchoidea</taxon>
        <taxon>Plakobranchidae</taxon>
        <taxon>Plakobranchus</taxon>
    </lineage>
</organism>
<evidence type="ECO:0000313" key="3">
    <source>
        <dbReference type="Proteomes" id="UP000735302"/>
    </source>
</evidence>
<dbReference type="Proteomes" id="UP000735302">
    <property type="component" value="Unassembled WGS sequence"/>
</dbReference>
<proteinExistence type="predicted"/>
<dbReference type="AlphaFoldDB" id="A0AAV4AEH4"/>
<dbReference type="EMBL" id="BLXT01003740">
    <property type="protein sequence ID" value="GFO04649.1"/>
    <property type="molecule type" value="Genomic_DNA"/>
</dbReference>
<evidence type="ECO:0000313" key="2">
    <source>
        <dbReference type="EMBL" id="GFO04649.1"/>
    </source>
</evidence>
<accession>A0AAV4AEH4</accession>
<keyword evidence="3" id="KW-1185">Reference proteome</keyword>
<sequence length="72" mass="8840">MRLFHFKDVKCGGKVGRRNTWLMTQRRNEAEEEKKEKEEEEEEEEEVFNHNKEEGRKKGTKGKEKYVRGRRR</sequence>
<feature type="compositionally biased region" description="Basic and acidic residues" evidence="1">
    <location>
        <begin position="47"/>
        <end position="72"/>
    </location>
</feature>
<gene>
    <name evidence="2" type="ORF">PoB_003115400</name>
</gene>
<feature type="region of interest" description="Disordered" evidence="1">
    <location>
        <begin position="20"/>
        <end position="72"/>
    </location>
</feature>
<name>A0AAV4AEH4_9GAST</name>
<feature type="compositionally biased region" description="Basic and acidic residues" evidence="1">
    <location>
        <begin position="26"/>
        <end position="37"/>
    </location>
</feature>
<evidence type="ECO:0000256" key="1">
    <source>
        <dbReference type="SAM" id="MobiDB-lite"/>
    </source>
</evidence>